<evidence type="ECO:0000313" key="2">
    <source>
        <dbReference type="Proteomes" id="UP001210925"/>
    </source>
</evidence>
<reference evidence="1" key="1">
    <citation type="submission" date="2020-05" db="EMBL/GenBank/DDBJ databases">
        <title>Phylogenomic resolution of chytrid fungi.</title>
        <authorList>
            <person name="Stajich J.E."/>
            <person name="Amses K."/>
            <person name="Simmons R."/>
            <person name="Seto K."/>
            <person name="Myers J."/>
            <person name="Bonds A."/>
            <person name="Quandt C.A."/>
            <person name="Barry K."/>
            <person name="Liu P."/>
            <person name="Grigoriev I."/>
            <person name="Longcore J.E."/>
            <person name="James T.Y."/>
        </authorList>
    </citation>
    <scope>NUCLEOTIDE SEQUENCE</scope>
    <source>
        <strain evidence="1">PLAUS21</strain>
    </source>
</reference>
<keyword evidence="2" id="KW-1185">Reference proteome</keyword>
<dbReference type="InterPro" id="IPR027417">
    <property type="entry name" value="P-loop_NTPase"/>
</dbReference>
<gene>
    <name evidence="1" type="ORF">HK103_004354</name>
</gene>
<dbReference type="Proteomes" id="UP001210925">
    <property type="component" value="Unassembled WGS sequence"/>
</dbReference>
<protein>
    <submittedName>
        <fullName evidence="1">Uncharacterized protein</fullName>
    </submittedName>
</protein>
<dbReference type="SUPFAM" id="SSF52540">
    <property type="entry name" value="P-loop containing nucleoside triphosphate hydrolases"/>
    <property type="match status" value="1"/>
</dbReference>
<accession>A0AAD5UGS5</accession>
<proteinExistence type="predicted"/>
<name>A0AAD5UGS5_9FUNG</name>
<sequence length="512" mass="58645">MADISRTVEGIDIQNDTLVVFREEKCKECFSLLDNEKVVLLRAPPYSGKTSFATLLKHYALDTKSYDSIHSISFLTLSKEEDVLKYLEKQLQTPFTKLFEDKCNILVILDETQMTYRYSDSEFWNILKNHMNAGTGPKNVHILLLAAYGESNSNNIQCEDYQGTPISFTNALSLEFLYFSEEELNEMVTKFNNTKYGKTSYISGTVSKFIYNITQGHIGLVRSTLQYIAEEFYSHSTTKQNDDKMITAFILSSKYYNKIDHTRAVPKQDIVSLSKDQEKVLMNVLNSISGRIPLSPARDLWLATQQLIKCGILNSDKNGMIGFPSRIIRSIQINRLFSSSGGETISTFEMFLEKTLSKIKPSILKYSKSASGNNMLYERQFQTEFYRCAIGLLGGSYGYCSPDVGHIFGANGFLDFYIDTDLKWGVELVRESDKLQEHSDRFKPGGKYKNIPMEEYAILNFVYKENLKGAKRLKVPCFQNEWLIFYDRVNPFLVIRRIGEETKHISLIGDEI</sequence>
<dbReference type="AlphaFoldDB" id="A0AAD5UGS5"/>
<organism evidence="1 2">
    <name type="scientific">Boothiomyces macroporosus</name>
    <dbReference type="NCBI Taxonomy" id="261099"/>
    <lineage>
        <taxon>Eukaryota</taxon>
        <taxon>Fungi</taxon>
        <taxon>Fungi incertae sedis</taxon>
        <taxon>Chytridiomycota</taxon>
        <taxon>Chytridiomycota incertae sedis</taxon>
        <taxon>Chytridiomycetes</taxon>
        <taxon>Rhizophydiales</taxon>
        <taxon>Terramycetaceae</taxon>
        <taxon>Boothiomyces</taxon>
    </lineage>
</organism>
<comment type="caution">
    <text evidence="1">The sequence shown here is derived from an EMBL/GenBank/DDBJ whole genome shotgun (WGS) entry which is preliminary data.</text>
</comment>
<dbReference type="EMBL" id="JADGKB010000035">
    <property type="protein sequence ID" value="KAJ3257727.1"/>
    <property type="molecule type" value="Genomic_DNA"/>
</dbReference>
<evidence type="ECO:0000313" key="1">
    <source>
        <dbReference type="EMBL" id="KAJ3257727.1"/>
    </source>
</evidence>